<dbReference type="PaxDb" id="3218-PP1S51_154V6.1"/>
<name>A0A2K1JXP5_PHYPA</name>
<reference evidence="2" key="3">
    <citation type="submission" date="2020-12" db="UniProtKB">
        <authorList>
            <consortium name="EnsemblPlants"/>
        </authorList>
    </citation>
    <scope>IDENTIFICATION</scope>
</reference>
<organism evidence="1">
    <name type="scientific">Physcomitrium patens</name>
    <name type="common">Spreading-leaved earth moss</name>
    <name type="synonym">Physcomitrella patens</name>
    <dbReference type="NCBI Taxonomy" id="3218"/>
    <lineage>
        <taxon>Eukaryota</taxon>
        <taxon>Viridiplantae</taxon>
        <taxon>Streptophyta</taxon>
        <taxon>Embryophyta</taxon>
        <taxon>Bryophyta</taxon>
        <taxon>Bryophytina</taxon>
        <taxon>Bryopsida</taxon>
        <taxon>Funariidae</taxon>
        <taxon>Funariales</taxon>
        <taxon>Funariaceae</taxon>
        <taxon>Physcomitrium</taxon>
    </lineage>
</organism>
<sequence length="37" mass="3818">MILGKALGAEVLPVSAVLADEDISCCASDRAKMAGRR</sequence>
<dbReference type="Proteomes" id="UP000006727">
    <property type="component" value="Chromosome 10"/>
</dbReference>
<reference evidence="1 3" key="2">
    <citation type="journal article" date="2018" name="Plant J.">
        <title>The Physcomitrella patens chromosome-scale assembly reveals moss genome structure and evolution.</title>
        <authorList>
            <person name="Lang D."/>
            <person name="Ullrich K.K."/>
            <person name="Murat F."/>
            <person name="Fuchs J."/>
            <person name="Jenkins J."/>
            <person name="Haas F.B."/>
            <person name="Piednoel M."/>
            <person name="Gundlach H."/>
            <person name="Van Bel M."/>
            <person name="Meyberg R."/>
            <person name="Vives C."/>
            <person name="Morata J."/>
            <person name="Symeonidi A."/>
            <person name="Hiss M."/>
            <person name="Muchero W."/>
            <person name="Kamisugi Y."/>
            <person name="Saleh O."/>
            <person name="Blanc G."/>
            <person name="Decker E.L."/>
            <person name="van Gessel N."/>
            <person name="Grimwood J."/>
            <person name="Hayes R.D."/>
            <person name="Graham S.W."/>
            <person name="Gunter L.E."/>
            <person name="McDaniel S.F."/>
            <person name="Hoernstein S.N.W."/>
            <person name="Larsson A."/>
            <person name="Li F.W."/>
            <person name="Perroud P.F."/>
            <person name="Phillips J."/>
            <person name="Ranjan P."/>
            <person name="Rokshar D.S."/>
            <person name="Rothfels C.J."/>
            <person name="Schneider L."/>
            <person name="Shu S."/>
            <person name="Stevenson D.W."/>
            <person name="Thummler F."/>
            <person name="Tillich M."/>
            <person name="Villarreal Aguilar J.C."/>
            <person name="Widiez T."/>
            <person name="Wong G.K."/>
            <person name="Wymore A."/>
            <person name="Zhang Y."/>
            <person name="Zimmer A.D."/>
            <person name="Quatrano R.S."/>
            <person name="Mayer K.F.X."/>
            <person name="Goodstein D."/>
            <person name="Casacuberta J.M."/>
            <person name="Vandepoele K."/>
            <person name="Reski R."/>
            <person name="Cuming A.C."/>
            <person name="Tuskan G.A."/>
            <person name="Maumus F."/>
            <person name="Salse J."/>
            <person name="Schmutz J."/>
            <person name="Rensing S.A."/>
        </authorList>
    </citation>
    <scope>NUCLEOTIDE SEQUENCE [LARGE SCALE GENOMIC DNA]</scope>
    <source>
        <strain evidence="2 3">cv. Gransden 2004</strain>
    </source>
</reference>
<gene>
    <name evidence="1" type="ORF">PHYPA_013421</name>
</gene>
<accession>A0A2K1JXP5</accession>
<keyword evidence="3" id="KW-1185">Reference proteome</keyword>
<dbReference type="EnsemblPlants" id="Pp3c10_4490V3.1">
    <property type="protein sequence ID" value="Pp3c10_4490V3.1"/>
    <property type="gene ID" value="Pp3c10_4490"/>
</dbReference>
<dbReference type="EMBL" id="ABEU02000010">
    <property type="protein sequence ID" value="PNR46302.1"/>
    <property type="molecule type" value="Genomic_DNA"/>
</dbReference>
<evidence type="ECO:0000313" key="1">
    <source>
        <dbReference type="EMBL" id="PNR46302.1"/>
    </source>
</evidence>
<dbReference type="InParanoid" id="A0A2K1JXP5"/>
<protein>
    <submittedName>
        <fullName evidence="1 2">Uncharacterized protein</fullName>
    </submittedName>
</protein>
<reference evidence="1 3" key="1">
    <citation type="journal article" date="2008" name="Science">
        <title>The Physcomitrella genome reveals evolutionary insights into the conquest of land by plants.</title>
        <authorList>
            <person name="Rensing S."/>
            <person name="Lang D."/>
            <person name="Zimmer A."/>
            <person name="Terry A."/>
            <person name="Salamov A."/>
            <person name="Shapiro H."/>
            <person name="Nishiyama T."/>
            <person name="Perroud P.-F."/>
            <person name="Lindquist E."/>
            <person name="Kamisugi Y."/>
            <person name="Tanahashi T."/>
            <person name="Sakakibara K."/>
            <person name="Fujita T."/>
            <person name="Oishi K."/>
            <person name="Shin-I T."/>
            <person name="Kuroki Y."/>
            <person name="Toyoda A."/>
            <person name="Suzuki Y."/>
            <person name="Hashimoto A."/>
            <person name="Yamaguchi K."/>
            <person name="Sugano A."/>
            <person name="Kohara Y."/>
            <person name="Fujiyama A."/>
            <person name="Anterola A."/>
            <person name="Aoki S."/>
            <person name="Ashton N."/>
            <person name="Barbazuk W.B."/>
            <person name="Barker E."/>
            <person name="Bennetzen J."/>
            <person name="Bezanilla M."/>
            <person name="Blankenship R."/>
            <person name="Cho S.H."/>
            <person name="Dutcher S."/>
            <person name="Estelle M."/>
            <person name="Fawcett J.A."/>
            <person name="Gundlach H."/>
            <person name="Hanada K."/>
            <person name="Heyl A."/>
            <person name="Hicks K.A."/>
            <person name="Hugh J."/>
            <person name="Lohr M."/>
            <person name="Mayer K."/>
            <person name="Melkozernov A."/>
            <person name="Murata T."/>
            <person name="Nelson D."/>
            <person name="Pils B."/>
            <person name="Prigge M."/>
            <person name="Reiss B."/>
            <person name="Renner T."/>
            <person name="Rombauts S."/>
            <person name="Rushton P."/>
            <person name="Sanderfoot A."/>
            <person name="Schween G."/>
            <person name="Shiu S.-H."/>
            <person name="Stueber K."/>
            <person name="Theodoulou F.L."/>
            <person name="Tu H."/>
            <person name="Van de Peer Y."/>
            <person name="Verrier P.J."/>
            <person name="Waters E."/>
            <person name="Wood A."/>
            <person name="Yang L."/>
            <person name="Cove D."/>
            <person name="Cuming A."/>
            <person name="Hasebe M."/>
            <person name="Lucas S."/>
            <person name="Mishler D.B."/>
            <person name="Reski R."/>
            <person name="Grigoriev I."/>
            <person name="Quatrano R.S."/>
            <person name="Boore J.L."/>
        </authorList>
    </citation>
    <scope>NUCLEOTIDE SEQUENCE [LARGE SCALE GENOMIC DNA]</scope>
    <source>
        <strain evidence="2 3">cv. Gransden 2004</strain>
    </source>
</reference>
<evidence type="ECO:0000313" key="3">
    <source>
        <dbReference type="Proteomes" id="UP000006727"/>
    </source>
</evidence>
<evidence type="ECO:0000313" key="2">
    <source>
        <dbReference type="EnsemblPlants" id="Pp3c10_4490V3.1"/>
    </source>
</evidence>
<dbReference type="Gramene" id="Pp3c10_4490V3.1">
    <property type="protein sequence ID" value="Pp3c10_4490V3.1"/>
    <property type="gene ID" value="Pp3c10_4490"/>
</dbReference>
<dbReference type="AlphaFoldDB" id="A0A2K1JXP5"/>
<proteinExistence type="predicted"/>